<evidence type="ECO:0000256" key="1">
    <source>
        <dbReference type="ARBA" id="ARBA00004123"/>
    </source>
</evidence>
<evidence type="ECO:0000256" key="6">
    <source>
        <dbReference type="ARBA" id="ARBA00069742"/>
    </source>
</evidence>
<evidence type="ECO:0000313" key="9">
    <source>
        <dbReference type="EMBL" id="KAL2651582.1"/>
    </source>
</evidence>
<dbReference type="Gene3D" id="1.20.1280.50">
    <property type="match status" value="1"/>
</dbReference>
<dbReference type="EMBL" id="JBHFFA010000001">
    <property type="protein sequence ID" value="KAL2651582.1"/>
    <property type="molecule type" value="Genomic_DNA"/>
</dbReference>
<keyword evidence="10" id="KW-1185">Reference proteome</keyword>
<dbReference type="InterPro" id="IPR044184">
    <property type="entry name" value="SNE/GID2"/>
</dbReference>
<organism evidence="9 10">
    <name type="scientific">Riccia fluitans</name>
    <dbReference type="NCBI Taxonomy" id="41844"/>
    <lineage>
        <taxon>Eukaryota</taxon>
        <taxon>Viridiplantae</taxon>
        <taxon>Streptophyta</taxon>
        <taxon>Embryophyta</taxon>
        <taxon>Marchantiophyta</taxon>
        <taxon>Marchantiopsida</taxon>
        <taxon>Marchantiidae</taxon>
        <taxon>Marchantiales</taxon>
        <taxon>Ricciaceae</taxon>
        <taxon>Riccia</taxon>
    </lineage>
</organism>
<sequence>MVSLVMECEQQQLLDRNREKRWIARKGAKRQKIAHAVAIDGNDDVFYEVMKHLDAKSLAVASCVSKQWRKVAEDESLWENLCFQHWPSPEARQKQLRSVVLALGGFRRLYVLCVRPLLARTRPQQSHGLPSNYLKERSNHQNCRGGEREWSKDEVSLSLSLFSIDCYERLGRRHMSPSSLEFLCKPSATVALGGHRMLSFGQPASTMRWELLGIGVLGPRVSVQRNYRAREWASGLAWVYIFFSDPGGGQDRL</sequence>
<gene>
    <name evidence="9" type="ORF">R1flu_019710</name>
</gene>
<evidence type="ECO:0000313" key="10">
    <source>
        <dbReference type="Proteomes" id="UP001605036"/>
    </source>
</evidence>
<evidence type="ECO:0000259" key="8">
    <source>
        <dbReference type="PROSITE" id="PS50181"/>
    </source>
</evidence>
<keyword evidence="4" id="KW-0939">Gibberellin signaling pathway</keyword>
<evidence type="ECO:0000256" key="5">
    <source>
        <dbReference type="ARBA" id="ARBA00023242"/>
    </source>
</evidence>
<feature type="domain" description="F-box" evidence="8">
    <location>
        <begin position="43"/>
        <end position="81"/>
    </location>
</feature>
<dbReference type="InterPro" id="IPR001810">
    <property type="entry name" value="F-box_dom"/>
</dbReference>
<feature type="region of interest" description="Disordered" evidence="7">
    <location>
        <begin position="124"/>
        <end position="146"/>
    </location>
</feature>
<dbReference type="Pfam" id="PF12937">
    <property type="entry name" value="F-box-like"/>
    <property type="match status" value="1"/>
</dbReference>
<dbReference type="Proteomes" id="UP001605036">
    <property type="component" value="Unassembled WGS sequence"/>
</dbReference>
<dbReference type="GO" id="GO:0019005">
    <property type="term" value="C:SCF ubiquitin ligase complex"/>
    <property type="evidence" value="ECO:0007669"/>
    <property type="project" value="UniProtKB-ARBA"/>
</dbReference>
<dbReference type="GO" id="GO:0009740">
    <property type="term" value="P:gibberellic acid mediated signaling pathway"/>
    <property type="evidence" value="ECO:0007669"/>
    <property type="project" value="UniProtKB-KW"/>
</dbReference>
<feature type="compositionally biased region" description="Basic and acidic residues" evidence="7">
    <location>
        <begin position="134"/>
        <end position="146"/>
    </location>
</feature>
<dbReference type="InterPro" id="IPR036047">
    <property type="entry name" value="F-box-like_dom_sf"/>
</dbReference>
<keyword evidence="5" id="KW-0539">Nucleus</keyword>
<keyword evidence="3" id="KW-0833">Ubl conjugation pathway</keyword>
<dbReference type="PROSITE" id="PS50181">
    <property type="entry name" value="FBOX"/>
    <property type="match status" value="1"/>
</dbReference>
<comment type="subcellular location">
    <subcellularLocation>
        <location evidence="1">Nucleus</location>
    </subcellularLocation>
</comment>
<dbReference type="FunFam" id="1.20.1280.50:FF:000067">
    <property type="entry name" value="F-box protein GID2"/>
    <property type="match status" value="1"/>
</dbReference>
<evidence type="ECO:0000256" key="2">
    <source>
        <dbReference type="ARBA" id="ARBA00004906"/>
    </source>
</evidence>
<evidence type="ECO:0000256" key="4">
    <source>
        <dbReference type="ARBA" id="ARBA00022941"/>
    </source>
</evidence>
<dbReference type="PANTHER" id="PTHR47750">
    <property type="entry name" value="F-BOX PROTEIN SNE"/>
    <property type="match status" value="1"/>
</dbReference>
<evidence type="ECO:0000256" key="7">
    <source>
        <dbReference type="SAM" id="MobiDB-lite"/>
    </source>
</evidence>
<dbReference type="CDD" id="cd22151">
    <property type="entry name" value="F-box_AtGID2-like"/>
    <property type="match status" value="1"/>
</dbReference>
<protein>
    <recommendedName>
        <fullName evidence="6">F-box protein GID2</fullName>
    </recommendedName>
</protein>
<dbReference type="AlphaFoldDB" id="A0ABD1ZJU0"/>
<evidence type="ECO:0000256" key="3">
    <source>
        <dbReference type="ARBA" id="ARBA00022786"/>
    </source>
</evidence>
<proteinExistence type="predicted"/>
<reference evidence="9 10" key="1">
    <citation type="submission" date="2024-09" db="EMBL/GenBank/DDBJ databases">
        <title>Chromosome-scale assembly of Riccia fluitans.</title>
        <authorList>
            <person name="Paukszto L."/>
            <person name="Sawicki J."/>
            <person name="Karawczyk K."/>
            <person name="Piernik-Szablinska J."/>
            <person name="Szczecinska M."/>
            <person name="Mazdziarz M."/>
        </authorList>
    </citation>
    <scope>NUCLEOTIDE SEQUENCE [LARGE SCALE GENOMIC DNA]</scope>
    <source>
        <strain evidence="9">Rf_01</strain>
        <tissue evidence="9">Aerial parts of the thallus</tissue>
    </source>
</reference>
<dbReference type="PANTHER" id="PTHR47750:SF1">
    <property type="entry name" value="F-BOX PROTEIN SNE"/>
    <property type="match status" value="1"/>
</dbReference>
<dbReference type="GO" id="GO:0005634">
    <property type="term" value="C:nucleus"/>
    <property type="evidence" value="ECO:0007669"/>
    <property type="project" value="UniProtKB-SubCell"/>
</dbReference>
<dbReference type="SMART" id="SM00256">
    <property type="entry name" value="FBOX"/>
    <property type="match status" value="1"/>
</dbReference>
<comment type="pathway">
    <text evidence="2">Protein modification; protein ubiquitination.</text>
</comment>
<accession>A0ABD1ZJU0</accession>
<name>A0ABD1ZJU0_9MARC</name>
<comment type="caution">
    <text evidence="9">The sequence shown here is derived from an EMBL/GenBank/DDBJ whole genome shotgun (WGS) entry which is preliminary data.</text>
</comment>
<dbReference type="SUPFAM" id="SSF81383">
    <property type="entry name" value="F-box domain"/>
    <property type="match status" value="1"/>
</dbReference>